<name>A0A6A5Y7H6_9PLEO</name>
<dbReference type="InterPro" id="IPR056632">
    <property type="entry name" value="DUF7730"/>
</dbReference>
<feature type="region of interest" description="Disordered" evidence="1">
    <location>
        <begin position="1"/>
        <end position="87"/>
    </location>
</feature>
<dbReference type="RefSeq" id="XP_033389040.1">
    <property type="nucleotide sequence ID" value="XM_033526442.1"/>
</dbReference>
<sequence length="326" mass="37548">MDNQPPQPRRSSRKRSRPALSDEPSVLPATQKRRRSSYHHISASGRVSTASPKRSSSSQPRPSFGSANDQPCTAEEEEEEETDESEVFRFMDLPAELRVHIYRMALQRAEPLYIHLPQKQTITDDEERYCAPVRRPARAGPCRHRPSRVRLERHDPHAEPIRRPKDSINPALLRTCSLVYKEARQVLYSDNEFVLNLDTGIHSLESLRQRNRSLIKSVALTIPSHHDILDGFADVVRLGLRYCWGLKSLTITLPRSFPDDRHLAGTTNVYANAFHILRWLPKGCRVKMDGIVSESIMRVVADEGRLMDVLDDKEYLKRQHQMPERH</sequence>
<dbReference type="PANTHER" id="PTHR42085">
    <property type="entry name" value="F-BOX DOMAIN-CONTAINING PROTEIN"/>
    <property type="match status" value="1"/>
</dbReference>
<evidence type="ECO:0000313" key="3">
    <source>
        <dbReference type="EMBL" id="KAF2020701.1"/>
    </source>
</evidence>
<feature type="domain" description="DUF7730" evidence="2">
    <location>
        <begin position="90"/>
        <end position="220"/>
    </location>
</feature>
<organism evidence="3 4">
    <name type="scientific">Aaosphaeria arxii CBS 175.79</name>
    <dbReference type="NCBI Taxonomy" id="1450172"/>
    <lineage>
        <taxon>Eukaryota</taxon>
        <taxon>Fungi</taxon>
        <taxon>Dikarya</taxon>
        <taxon>Ascomycota</taxon>
        <taxon>Pezizomycotina</taxon>
        <taxon>Dothideomycetes</taxon>
        <taxon>Pleosporomycetidae</taxon>
        <taxon>Pleosporales</taxon>
        <taxon>Pleosporales incertae sedis</taxon>
        <taxon>Aaosphaeria</taxon>
    </lineage>
</organism>
<feature type="compositionally biased region" description="Low complexity" evidence="1">
    <location>
        <begin position="46"/>
        <end position="66"/>
    </location>
</feature>
<dbReference type="AlphaFoldDB" id="A0A6A5Y7H6"/>
<evidence type="ECO:0000259" key="2">
    <source>
        <dbReference type="Pfam" id="PF24864"/>
    </source>
</evidence>
<evidence type="ECO:0000256" key="1">
    <source>
        <dbReference type="SAM" id="MobiDB-lite"/>
    </source>
</evidence>
<dbReference type="EMBL" id="ML978066">
    <property type="protein sequence ID" value="KAF2020701.1"/>
    <property type="molecule type" value="Genomic_DNA"/>
</dbReference>
<keyword evidence="4" id="KW-1185">Reference proteome</keyword>
<feature type="compositionally biased region" description="Acidic residues" evidence="1">
    <location>
        <begin position="74"/>
        <end position="85"/>
    </location>
</feature>
<evidence type="ECO:0000313" key="4">
    <source>
        <dbReference type="Proteomes" id="UP000799778"/>
    </source>
</evidence>
<proteinExistence type="predicted"/>
<dbReference type="GeneID" id="54283839"/>
<protein>
    <recommendedName>
        <fullName evidence="2">DUF7730 domain-containing protein</fullName>
    </recommendedName>
</protein>
<reference evidence="3" key="1">
    <citation type="journal article" date="2020" name="Stud. Mycol.">
        <title>101 Dothideomycetes genomes: a test case for predicting lifestyles and emergence of pathogens.</title>
        <authorList>
            <person name="Haridas S."/>
            <person name="Albert R."/>
            <person name="Binder M."/>
            <person name="Bloem J."/>
            <person name="Labutti K."/>
            <person name="Salamov A."/>
            <person name="Andreopoulos B."/>
            <person name="Baker S."/>
            <person name="Barry K."/>
            <person name="Bills G."/>
            <person name="Bluhm B."/>
            <person name="Cannon C."/>
            <person name="Castanera R."/>
            <person name="Culley D."/>
            <person name="Daum C."/>
            <person name="Ezra D."/>
            <person name="Gonzalez J."/>
            <person name="Henrissat B."/>
            <person name="Kuo A."/>
            <person name="Liang C."/>
            <person name="Lipzen A."/>
            <person name="Lutzoni F."/>
            <person name="Magnuson J."/>
            <person name="Mondo S."/>
            <person name="Nolan M."/>
            <person name="Ohm R."/>
            <person name="Pangilinan J."/>
            <person name="Park H.-J."/>
            <person name="Ramirez L."/>
            <person name="Alfaro M."/>
            <person name="Sun H."/>
            <person name="Tritt A."/>
            <person name="Yoshinaga Y."/>
            <person name="Zwiers L.-H."/>
            <person name="Turgeon B."/>
            <person name="Goodwin S."/>
            <person name="Spatafora J."/>
            <person name="Crous P."/>
            <person name="Grigoriev I."/>
        </authorList>
    </citation>
    <scope>NUCLEOTIDE SEQUENCE</scope>
    <source>
        <strain evidence="3">CBS 175.79</strain>
    </source>
</reference>
<gene>
    <name evidence="3" type="ORF">BU24DRAFT_416395</name>
</gene>
<dbReference type="PANTHER" id="PTHR42085:SF7">
    <property type="entry name" value="F-BOX DOMAIN-CONTAINING PROTEIN"/>
    <property type="match status" value="1"/>
</dbReference>
<dbReference type="InterPro" id="IPR038883">
    <property type="entry name" value="AN11006-like"/>
</dbReference>
<dbReference type="OrthoDB" id="2951834at2759"/>
<accession>A0A6A5Y7H6</accession>
<dbReference type="Proteomes" id="UP000799778">
    <property type="component" value="Unassembled WGS sequence"/>
</dbReference>
<dbReference type="Pfam" id="PF24864">
    <property type="entry name" value="DUF7730"/>
    <property type="match status" value="1"/>
</dbReference>